<proteinExistence type="predicted"/>
<dbReference type="InterPro" id="IPR008964">
    <property type="entry name" value="Invasin/intimin_cell_adhesion"/>
</dbReference>
<dbReference type="Gene3D" id="3.80.10.10">
    <property type="entry name" value="Ribonuclease Inhibitor"/>
    <property type="match status" value="2"/>
</dbReference>
<gene>
    <name evidence="4" type="ORF">H8700_01175</name>
</gene>
<dbReference type="SUPFAM" id="SSF49373">
    <property type="entry name" value="Invasin/intimin cell-adhesion fragments"/>
    <property type="match status" value="1"/>
</dbReference>
<sequence>MKICKKKIALGLSLVLVTASIVAPSTESQAAKMKLNRSSATITVGKKVTLKVRGTKKKVKWTTSKKAIASVSQKGVVTGKKAGKATITAKVGKKKFRCKVKVKAKKTAKKVTPTPVTTPASTMPGTNGINNSTGQVQQTAAPSVTNEPQNSEDDSKKVTSITWSSYGRKYVFLQKGEKLVDNQNQGSEDNEVDIGHFNLQFVDVQYEDGSEERHKYAENASYDFSQINYEQLGTYNLKITWKQCSCEVLVVISEERQEGLFTYYTDGTVAELTEMRGDIPSDDEWAWEDKYSGTTLTLPETLGGAKVVQGTPTYTFLYSNSNIEKIEFPKYYSDSSKEISTWYGSRSSNHDEWAFSNLKEIVINNPDSGYIVKNNVLYAENGKTLCLYPAGLQNTSYSIPEGIKYMTEYAMTSNQYLQEIAYPKSFIGSVDGFFVDLGGGLRNLEKIDVEKDNPYWVSIDGVMYKKRDDDELSLRVYPRKKKDTSFTVNANVSSITDGAMCANDYLENITFKSGHTVLGWHALGCNIKNIYLDFEEEDGYGSDYLYISTSEFDEVEDFEEDCQLSHIYIRNGVSLDHMSKYMQKKVQYY</sequence>
<evidence type="ECO:0000256" key="2">
    <source>
        <dbReference type="SAM" id="SignalP"/>
    </source>
</evidence>
<dbReference type="Gene3D" id="2.60.40.1080">
    <property type="match status" value="1"/>
</dbReference>
<keyword evidence="5" id="KW-1185">Reference proteome</keyword>
<evidence type="ECO:0000259" key="3">
    <source>
        <dbReference type="SMART" id="SM00635"/>
    </source>
</evidence>
<accession>A0ABR7MRA8</accession>
<feature type="compositionally biased region" description="Low complexity" evidence="1">
    <location>
        <begin position="110"/>
        <end position="120"/>
    </location>
</feature>
<dbReference type="Proteomes" id="UP000637513">
    <property type="component" value="Unassembled WGS sequence"/>
</dbReference>
<dbReference type="SMART" id="SM00635">
    <property type="entry name" value="BID_2"/>
    <property type="match status" value="1"/>
</dbReference>
<evidence type="ECO:0000256" key="1">
    <source>
        <dbReference type="SAM" id="MobiDB-lite"/>
    </source>
</evidence>
<dbReference type="EMBL" id="JACRSW010000001">
    <property type="protein sequence ID" value="MBC8556337.1"/>
    <property type="molecule type" value="Genomic_DNA"/>
</dbReference>
<evidence type="ECO:0000313" key="4">
    <source>
        <dbReference type="EMBL" id="MBC8556337.1"/>
    </source>
</evidence>
<comment type="caution">
    <text evidence="4">The sequence shown here is derived from an EMBL/GenBank/DDBJ whole genome shotgun (WGS) entry which is preliminary data.</text>
</comment>
<name>A0ABR7MRA8_9FIRM</name>
<dbReference type="RefSeq" id="WP_249302404.1">
    <property type="nucleotide sequence ID" value="NZ_JACRSW010000001.1"/>
</dbReference>
<dbReference type="InterPro" id="IPR032675">
    <property type="entry name" value="LRR_dom_sf"/>
</dbReference>
<feature type="domain" description="BIG2" evidence="3">
    <location>
        <begin position="29"/>
        <end position="101"/>
    </location>
</feature>
<keyword evidence="2" id="KW-0732">Signal</keyword>
<protein>
    <submittedName>
        <fullName evidence="4">Ig-like domain-containing protein</fullName>
    </submittedName>
</protein>
<feature type="signal peptide" evidence="2">
    <location>
        <begin position="1"/>
        <end position="30"/>
    </location>
</feature>
<feature type="region of interest" description="Disordered" evidence="1">
    <location>
        <begin position="110"/>
        <end position="158"/>
    </location>
</feature>
<feature type="chain" id="PRO_5046657412" evidence="2">
    <location>
        <begin position="31"/>
        <end position="589"/>
    </location>
</feature>
<dbReference type="InterPro" id="IPR003343">
    <property type="entry name" value="Big_2"/>
</dbReference>
<reference evidence="4 5" key="1">
    <citation type="submission" date="2020-08" db="EMBL/GenBank/DDBJ databases">
        <title>Genome public.</title>
        <authorList>
            <person name="Liu C."/>
            <person name="Sun Q."/>
        </authorList>
    </citation>
    <scope>NUCLEOTIDE SEQUENCE [LARGE SCALE GENOMIC DNA]</scope>
    <source>
        <strain evidence="4 5">BX3</strain>
    </source>
</reference>
<dbReference type="Pfam" id="PF02368">
    <property type="entry name" value="Big_2"/>
    <property type="match status" value="1"/>
</dbReference>
<evidence type="ECO:0000313" key="5">
    <source>
        <dbReference type="Proteomes" id="UP000637513"/>
    </source>
</evidence>
<organism evidence="4 5">
    <name type="scientific">Jutongia hominis</name>
    <dbReference type="NCBI Taxonomy" id="2763664"/>
    <lineage>
        <taxon>Bacteria</taxon>
        <taxon>Bacillati</taxon>
        <taxon>Bacillota</taxon>
        <taxon>Clostridia</taxon>
        <taxon>Lachnospirales</taxon>
        <taxon>Lachnospiraceae</taxon>
        <taxon>Jutongia</taxon>
    </lineage>
</organism>
<feature type="compositionally biased region" description="Polar residues" evidence="1">
    <location>
        <begin position="121"/>
        <end position="149"/>
    </location>
</feature>